<evidence type="ECO:0008006" key="5">
    <source>
        <dbReference type="Google" id="ProtNLM"/>
    </source>
</evidence>
<dbReference type="KEGG" id="sfy:GFH48_14910"/>
<evidence type="ECO:0000256" key="2">
    <source>
        <dbReference type="SAM" id="SignalP"/>
    </source>
</evidence>
<evidence type="ECO:0000313" key="4">
    <source>
        <dbReference type="Proteomes" id="UP000326179"/>
    </source>
</evidence>
<feature type="region of interest" description="Disordered" evidence="1">
    <location>
        <begin position="32"/>
        <end position="53"/>
    </location>
</feature>
<reference evidence="3 4" key="1">
    <citation type="submission" date="2019-10" db="EMBL/GenBank/DDBJ databases">
        <title>A novel species.</title>
        <authorList>
            <person name="Gao J."/>
        </authorList>
    </citation>
    <scope>NUCLEOTIDE SEQUENCE [LARGE SCALE GENOMIC DNA]</scope>
    <source>
        <strain evidence="3 4">QMT-28</strain>
    </source>
</reference>
<dbReference type="PROSITE" id="PS51257">
    <property type="entry name" value="PROKAR_LIPOPROTEIN"/>
    <property type="match status" value="1"/>
</dbReference>
<dbReference type="AlphaFoldDB" id="A0A5Q0LBF4"/>
<name>A0A5Q0LBF4_9ACTN</name>
<dbReference type="EMBL" id="CP045643">
    <property type="protein sequence ID" value="QFZ74375.1"/>
    <property type="molecule type" value="Genomic_DNA"/>
</dbReference>
<dbReference type="RefSeq" id="WP_153288703.1">
    <property type="nucleotide sequence ID" value="NZ_CP045643.1"/>
</dbReference>
<feature type="chain" id="PRO_5025058037" description="Proteinase inhibitor I42 chagasin domain-containing protein" evidence="2">
    <location>
        <begin position="34"/>
        <end position="155"/>
    </location>
</feature>
<evidence type="ECO:0000256" key="1">
    <source>
        <dbReference type="SAM" id="MobiDB-lite"/>
    </source>
</evidence>
<protein>
    <recommendedName>
        <fullName evidence="5">Proteinase inhibitor I42 chagasin domain-containing protein</fullName>
    </recommendedName>
</protein>
<proteinExistence type="predicted"/>
<accession>A0A5Q0LBF4</accession>
<gene>
    <name evidence="3" type="ORF">GFH48_14910</name>
</gene>
<keyword evidence="4" id="KW-1185">Reference proteome</keyword>
<keyword evidence="2" id="KW-0732">Signal</keyword>
<feature type="signal peptide" evidence="2">
    <location>
        <begin position="1"/>
        <end position="33"/>
    </location>
</feature>
<organism evidence="3 4">
    <name type="scientific">Streptomyces fagopyri</name>
    <dbReference type="NCBI Taxonomy" id="2662397"/>
    <lineage>
        <taxon>Bacteria</taxon>
        <taxon>Bacillati</taxon>
        <taxon>Actinomycetota</taxon>
        <taxon>Actinomycetes</taxon>
        <taxon>Kitasatosporales</taxon>
        <taxon>Streptomycetaceae</taxon>
        <taxon>Streptomyces</taxon>
    </lineage>
</organism>
<sequence length="155" mass="15500">MRPTNPHPVLALAALAALASLLTGCGTQGTADAGGGGTVSPSPTKHPQDCGTAPAELGAADAGRTYCLATGGVLRLSLDGTAARPWTPVKADGDGLEAANSGIVLQPGDASAAFRAVSAGTVRLTSSRPLCATEPHRMSCKGLQEWTVTVRVTKP</sequence>
<dbReference type="Proteomes" id="UP000326179">
    <property type="component" value="Chromosome"/>
</dbReference>
<evidence type="ECO:0000313" key="3">
    <source>
        <dbReference type="EMBL" id="QFZ74375.1"/>
    </source>
</evidence>